<sequence length="478" mass="54826">MNENRPNILLLLSDQHRYDALGCSDNAVVRTPGMDSLAEEGMRFTSAFTPTSLCSPARASLLTGLYAHNHGLLANMGNFNGVFDRQLLDKVGYTQLLAQAGYAVHHIGKWHLPARDNPGHWGFRTFADDDEHARVKRAQGLEVDRSLEVQQLEWGGDAPFCGRSPLAAEDMQEAWTADMTIRRLEEHRDEDGPFMIAASFFGPHFPYSVPAPYDTLYEPDAVERWVNFDETFVRKPLIQQKEMLRWNASHLTWRDWQRVIAHYWGYCTYIDDQIRRILERLETLGLVDNTVVVYAADHGDMLGSHRLFNKGMYMYDETYRIPLIVRWPGHIPVKTECDAFVSLVDLMPTMLDIAEVGIPEGLDGRSLLSWLRGETAAAWPDDIFAEFHGYEAALFSQRMVRTRGWKYIYNPGAEDELYDVEIDPGELRNLAPDLGYRHVLRRMKVRLCTWMERTGDDIAADDSWKGAPYDLYLAGRER</sequence>
<dbReference type="AlphaFoldDB" id="A0A6B1DP23"/>
<gene>
    <name evidence="5" type="ORF">F4Y08_02920</name>
</gene>
<dbReference type="PROSITE" id="PS00523">
    <property type="entry name" value="SULFATASE_1"/>
    <property type="match status" value="1"/>
</dbReference>
<dbReference type="SUPFAM" id="SSF53649">
    <property type="entry name" value="Alkaline phosphatase-like"/>
    <property type="match status" value="1"/>
</dbReference>
<proteinExistence type="inferred from homology"/>
<dbReference type="CDD" id="cd16033">
    <property type="entry name" value="sulfatase_like"/>
    <property type="match status" value="1"/>
</dbReference>
<keyword evidence="5" id="KW-0808">Transferase</keyword>
<dbReference type="PANTHER" id="PTHR45953:SF1">
    <property type="entry name" value="IDURONATE 2-SULFATASE"/>
    <property type="match status" value="1"/>
</dbReference>
<keyword evidence="2" id="KW-0479">Metal-binding</keyword>
<protein>
    <submittedName>
        <fullName evidence="5">Sulfatase-like hydrolase/transferase</fullName>
    </submittedName>
</protein>
<dbReference type="Gene3D" id="3.40.720.10">
    <property type="entry name" value="Alkaline Phosphatase, subunit A"/>
    <property type="match status" value="1"/>
</dbReference>
<reference evidence="5" key="1">
    <citation type="submission" date="2019-09" db="EMBL/GenBank/DDBJ databases">
        <title>Characterisation of the sponge microbiome using genome-centric metagenomics.</title>
        <authorList>
            <person name="Engelberts J.P."/>
            <person name="Robbins S.J."/>
            <person name="De Goeij J.M."/>
            <person name="Aranda M."/>
            <person name="Bell S.C."/>
            <person name="Webster N.S."/>
        </authorList>
    </citation>
    <scope>NUCLEOTIDE SEQUENCE</scope>
    <source>
        <strain evidence="5">SB0662_bin_9</strain>
    </source>
</reference>
<name>A0A6B1DP23_9CHLR</name>
<dbReference type="GO" id="GO:0016740">
    <property type="term" value="F:transferase activity"/>
    <property type="evidence" value="ECO:0007669"/>
    <property type="project" value="UniProtKB-KW"/>
</dbReference>
<comment type="similarity">
    <text evidence="1">Belongs to the sulfatase family.</text>
</comment>
<dbReference type="GO" id="GO:0046872">
    <property type="term" value="F:metal ion binding"/>
    <property type="evidence" value="ECO:0007669"/>
    <property type="project" value="UniProtKB-KW"/>
</dbReference>
<comment type="caution">
    <text evidence="5">The sequence shown here is derived from an EMBL/GenBank/DDBJ whole genome shotgun (WGS) entry which is preliminary data.</text>
</comment>
<dbReference type="Pfam" id="PF00884">
    <property type="entry name" value="Sulfatase"/>
    <property type="match status" value="1"/>
</dbReference>
<keyword evidence="3 5" id="KW-0378">Hydrolase</keyword>
<evidence type="ECO:0000313" key="5">
    <source>
        <dbReference type="EMBL" id="MYD89280.1"/>
    </source>
</evidence>
<dbReference type="EMBL" id="VXPY01000015">
    <property type="protein sequence ID" value="MYD89280.1"/>
    <property type="molecule type" value="Genomic_DNA"/>
</dbReference>
<organism evidence="5">
    <name type="scientific">Caldilineaceae bacterium SB0662_bin_9</name>
    <dbReference type="NCBI Taxonomy" id="2605258"/>
    <lineage>
        <taxon>Bacteria</taxon>
        <taxon>Bacillati</taxon>
        <taxon>Chloroflexota</taxon>
        <taxon>Caldilineae</taxon>
        <taxon>Caldilineales</taxon>
        <taxon>Caldilineaceae</taxon>
    </lineage>
</organism>
<evidence type="ECO:0000259" key="4">
    <source>
        <dbReference type="Pfam" id="PF00884"/>
    </source>
</evidence>
<dbReference type="GO" id="GO:0005737">
    <property type="term" value="C:cytoplasm"/>
    <property type="evidence" value="ECO:0007669"/>
    <property type="project" value="TreeGrafter"/>
</dbReference>
<accession>A0A6B1DP23</accession>
<evidence type="ECO:0000256" key="3">
    <source>
        <dbReference type="ARBA" id="ARBA00022801"/>
    </source>
</evidence>
<dbReference type="InterPro" id="IPR000917">
    <property type="entry name" value="Sulfatase_N"/>
</dbReference>
<feature type="domain" description="Sulfatase N-terminal" evidence="4">
    <location>
        <begin position="6"/>
        <end position="355"/>
    </location>
</feature>
<dbReference type="GO" id="GO:0008484">
    <property type="term" value="F:sulfuric ester hydrolase activity"/>
    <property type="evidence" value="ECO:0007669"/>
    <property type="project" value="TreeGrafter"/>
</dbReference>
<dbReference type="PANTHER" id="PTHR45953">
    <property type="entry name" value="IDURONATE 2-SULFATASE"/>
    <property type="match status" value="1"/>
</dbReference>
<evidence type="ECO:0000256" key="2">
    <source>
        <dbReference type="ARBA" id="ARBA00022723"/>
    </source>
</evidence>
<dbReference type="InterPro" id="IPR024607">
    <property type="entry name" value="Sulfatase_CS"/>
</dbReference>
<evidence type="ECO:0000256" key="1">
    <source>
        <dbReference type="ARBA" id="ARBA00008779"/>
    </source>
</evidence>
<dbReference type="InterPro" id="IPR017850">
    <property type="entry name" value="Alkaline_phosphatase_core_sf"/>
</dbReference>